<proteinExistence type="predicted"/>
<feature type="non-terminal residue" evidence="1">
    <location>
        <position position="1"/>
    </location>
</feature>
<comment type="caution">
    <text evidence="1">The sequence shown here is derived from an EMBL/GenBank/DDBJ whole genome shotgun (WGS) entry which is preliminary data.</text>
</comment>
<dbReference type="AlphaFoldDB" id="X1H701"/>
<accession>X1H701</accession>
<name>X1H701_9ZZZZ</name>
<gene>
    <name evidence="1" type="ORF">S03H2_29567</name>
</gene>
<evidence type="ECO:0000313" key="1">
    <source>
        <dbReference type="EMBL" id="GAH49624.1"/>
    </source>
</evidence>
<protein>
    <submittedName>
        <fullName evidence="1">Uncharacterized protein</fullName>
    </submittedName>
</protein>
<dbReference type="EMBL" id="BARU01017856">
    <property type="protein sequence ID" value="GAH49624.1"/>
    <property type="molecule type" value="Genomic_DNA"/>
</dbReference>
<organism evidence="1">
    <name type="scientific">marine sediment metagenome</name>
    <dbReference type="NCBI Taxonomy" id="412755"/>
    <lineage>
        <taxon>unclassified sequences</taxon>
        <taxon>metagenomes</taxon>
        <taxon>ecological metagenomes</taxon>
    </lineage>
</organism>
<reference evidence="1" key="1">
    <citation type="journal article" date="2014" name="Front. Microbiol.">
        <title>High frequency of phylogenetically diverse reductive dehalogenase-homologous genes in deep subseafloor sedimentary metagenomes.</title>
        <authorList>
            <person name="Kawai M."/>
            <person name="Futagami T."/>
            <person name="Toyoda A."/>
            <person name="Takaki Y."/>
            <person name="Nishi S."/>
            <person name="Hori S."/>
            <person name="Arai W."/>
            <person name="Tsubouchi T."/>
            <person name="Morono Y."/>
            <person name="Uchiyama I."/>
            <person name="Ito T."/>
            <person name="Fujiyama A."/>
            <person name="Inagaki F."/>
            <person name="Takami H."/>
        </authorList>
    </citation>
    <scope>NUCLEOTIDE SEQUENCE</scope>
    <source>
        <strain evidence="1">Expedition CK06-06</strain>
    </source>
</reference>
<feature type="non-terminal residue" evidence="1">
    <location>
        <position position="295"/>
    </location>
</feature>
<sequence length="295" mass="30863">DIISTSGGTARWLGYEDVGSVLSSIGAPLQRVAPPPTSGEFEITDLADPEFYATTITRAIPFCLSLAPMSIGGFYGGMAAATAAGVGRIGSWIIGGLAGAALSRPAESALEAGGAYDDAIARGKPEAEARKEADEVFRNNMVLAGADAFEIAIALAPTPKWVPTSLIKGGLVRTAMVGGKMVIVGLSEGGEELYQDMIARRARGEEWQLDPIAKEVFAIGLIMGMGMGLGGDVISSIVSKSKGDMSPSLKKDFDKAVSDFEKEGFTTEQAELRALDRMAETPEGEQIIKEAIKEA</sequence>